<dbReference type="WBParaSite" id="Hba_18377">
    <property type="protein sequence ID" value="Hba_18377"/>
    <property type="gene ID" value="Hba_18377"/>
</dbReference>
<evidence type="ECO:0000313" key="11">
    <source>
        <dbReference type="Proteomes" id="UP000095283"/>
    </source>
</evidence>
<evidence type="ECO:0000256" key="5">
    <source>
        <dbReference type="ARBA" id="ARBA00024042"/>
    </source>
</evidence>
<dbReference type="Gene3D" id="3.20.20.70">
    <property type="entry name" value="Aldolase class I"/>
    <property type="match status" value="1"/>
</dbReference>
<feature type="domain" description="FMN hydroxy acid dehydrogenase" evidence="10">
    <location>
        <begin position="2"/>
        <end position="381"/>
    </location>
</feature>
<comment type="catalytic activity">
    <reaction evidence="7">
        <text>2-hydroxyoctanoate + O2 = 2-oxooctanoate + H2O2</text>
        <dbReference type="Rhea" id="RHEA:67940"/>
        <dbReference type="ChEBI" id="CHEBI:15379"/>
        <dbReference type="ChEBI" id="CHEBI:16240"/>
        <dbReference type="ChEBI" id="CHEBI:133514"/>
        <dbReference type="ChEBI" id="CHEBI:176689"/>
    </reaction>
    <physiologicalReaction direction="left-to-right" evidence="7">
        <dbReference type="Rhea" id="RHEA:67941"/>
    </physiologicalReaction>
</comment>
<feature type="binding site" evidence="9">
    <location>
        <position position="28"/>
    </location>
    <ligand>
        <name>glyoxylate</name>
        <dbReference type="ChEBI" id="CHEBI:36655"/>
    </ligand>
</feature>
<evidence type="ECO:0000256" key="4">
    <source>
        <dbReference type="ARBA" id="ARBA00023002"/>
    </source>
</evidence>
<evidence type="ECO:0000256" key="9">
    <source>
        <dbReference type="PIRSR" id="PIRSR000138-2"/>
    </source>
</evidence>
<dbReference type="AlphaFoldDB" id="A0A1I7XM38"/>
<dbReference type="PANTHER" id="PTHR10578:SF149">
    <property type="entry name" value="2-HYDROXYACID OXIDASE 2"/>
    <property type="match status" value="1"/>
</dbReference>
<dbReference type="Pfam" id="PF01070">
    <property type="entry name" value="FMN_dh"/>
    <property type="match status" value="1"/>
</dbReference>
<dbReference type="InterPro" id="IPR012133">
    <property type="entry name" value="Alpha-hydoxy_acid_DH_FMN"/>
</dbReference>
<dbReference type="GO" id="GO:0001561">
    <property type="term" value="P:fatty acid alpha-oxidation"/>
    <property type="evidence" value="ECO:0007669"/>
    <property type="project" value="TreeGrafter"/>
</dbReference>
<dbReference type="PANTHER" id="PTHR10578">
    <property type="entry name" value="S -2-HYDROXY-ACID OXIDASE-RELATED"/>
    <property type="match status" value="1"/>
</dbReference>
<comment type="cofactor">
    <cofactor evidence="1">
        <name>FMN</name>
        <dbReference type="ChEBI" id="CHEBI:58210"/>
    </cofactor>
</comment>
<keyword evidence="2 9" id="KW-0285">Flavoprotein</keyword>
<feature type="binding site" evidence="9">
    <location>
        <begin position="81"/>
        <end position="83"/>
    </location>
    <ligand>
        <name>FMN</name>
        <dbReference type="ChEBI" id="CHEBI:58210"/>
    </ligand>
</feature>
<dbReference type="FunFam" id="3.20.20.70:FF:000029">
    <property type="entry name" value="L-lactate dehydrogenase"/>
    <property type="match status" value="1"/>
</dbReference>
<feature type="binding site" evidence="9">
    <location>
        <begin position="318"/>
        <end position="319"/>
    </location>
    <ligand>
        <name>FMN</name>
        <dbReference type="ChEBI" id="CHEBI:58210"/>
    </ligand>
</feature>
<reference evidence="12" key="1">
    <citation type="submission" date="2016-11" db="UniProtKB">
        <authorList>
            <consortium name="WormBaseParasite"/>
        </authorList>
    </citation>
    <scope>IDENTIFICATION</scope>
</reference>
<name>A0A1I7XM38_HETBA</name>
<dbReference type="Proteomes" id="UP000095283">
    <property type="component" value="Unplaced"/>
</dbReference>
<dbReference type="PIRSF" id="PIRSF000138">
    <property type="entry name" value="Al-hdrx_acd_dh"/>
    <property type="match status" value="1"/>
</dbReference>
<comment type="similarity">
    <text evidence="5">Belongs to the FMN-dependent alpha-hydroxy acid dehydrogenase family.</text>
</comment>
<dbReference type="InterPro" id="IPR008259">
    <property type="entry name" value="FMN_hydac_DH_AS"/>
</dbReference>
<dbReference type="CDD" id="cd02809">
    <property type="entry name" value="alpha_hydroxyacid_oxid_FMN"/>
    <property type="match status" value="1"/>
</dbReference>
<feature type="binding site" evidence="9">
    <location>
        <position position="162"/>
    </location>
    <ligand>
        <name>FMN</name>
        <dbReference type="ChEBI" id="CHEBI:58210"/>
    </ligand>
</feature>
<feature type="binding site" evidence="9">
    <location>
        <position position="134"/>
    </location>
    <ligand>
        <name>FMN</name>
        <dbReference type="ChEBI" id="CHEBI:58210"/>
    </ligand>
</feature>
<sequence length="387" mass="42948">MESTKFFLTVDDYQNDAKNHLEKVAHDYYESGANDEYTLKRNEAAYKKLLIRPRCLQDVSSVDTSIEWFGKIHKFPIGIAPTAFHKMACKDGELSTLKGAADTNSLMICSSWSNTSLEEVAIKGKQMGAQLWFQLYIYKDRSVTEALVSRAEAAGYQAFVLTVDTPILGRRIADMRNGFSLPKILKFANFEGNAAHSYMPQGIKGQSGFMEYVTSQIDPSLDWNTLDWLVRRTSHPVVVKGIIRGDDAKMAIEKGAKGIIVSNHGGRQMDSAPATIEALPEIVKAVGESCQVFLDGGIRNGRDVFKAIALGANGIFIGRPVLWGLSVENKKPLTLNSIIQGAKGVKNIISILQQEFTHTMKLAGCRSIQEIRKCKDLIVREDFYSKL</sequence>
<feature type="binding site" evidence="9">
    <location>
        <position position="267"/>
    </location>
    <ligand>
        <name>glyoxylate</name>
        <dbReference type="ChEBI" id="CHEBI:36655"/>
    </ligand>
</feature>
<feature type="binding site" evidence="9">
    <location>
        <position position="240"/>
    </location>
    <ligand>
        <name>FMN</name>
        <dbReference type="ChEBI" id="CHEBI:58210"/>
    </ligand>
</feature>
<dbReference type="GO" id="GO:0003973">
    <property type="term" value="F:(S)-2-hydroxy-acid oxidase activity"/>
    <property type="evidence" value="ECO:0007669"/>
    <property type="project" value="UniProtKB-EC"/>
</dbReference>
<keyword evidence="11" id="KW-1185">Reference proteome</keyword>
<evidence type="ECO:0000256" key="2">
    <source>
        <dbReference type="ARBA" id="ARBA00022630"/>
    </source>
</evidence>
<evidence type="ECO:0000256" key="3">
    <source>
        <dbReference type="ARBA" id="ARBA00022643"/>
    </source>
</evidence>
<feature type="binding site" evidence="9">
    <location>
        <position position="171"/>
    </location>
    <ligand>
        <name>glyoxylate</name>
        <dbReference type="ChEBI" id="CHEBI:36655"/>
    </ligand>
</feature>
<dbReference type="GO" id="GO:0005782">
    <property type="term" value="C:peroxisomal matrix"/>
    <property type="evidence" value="ECO:0007669"/>
    <property type="project" value="TreeGrafter"/>
</dbReference>
<evidence type="ECO:0000256" key="7">
    <source>
        <dbReference type="ARBA" id="ARBA00029327"/>
    </source>
</evidence>
<feature type="binding site" evidence="9">
    <location>
        <position position="262"/>
    </location>
    <ligand>
        <name>FMN</name>
        <dbReference type="ChEBI" id="CHEBI:58210"/>
    </ligand>
</feature>
<keyword evidence="4" id="KW-0560">Oxidoreductase</keyword>
<evidence type="ECO:0000259" key="10">
    <source>
        <dbReference type="PROSITE" id="PS51349"/>
    </source>
</evidence>
<feature type="binding site" evidence="9">
    <location>
        <position position="264"/>
    </location>
    <ligand>
        <name>glyoxylate</name>
        <dbReference type="ChEBI" id="CHEBI:36655"/>
    </ligand>
</feature>
<proteinExistence type="inferred from homology"/>
<dbReference type="SUPFAM" id="SSF51395">
    <property type="entry name" value="FMN-linked oxidoreductases"/>
    <property type="match status" value="1"/>
</dbReference>
<organism evidence="11 12">
    <name type="scientific">Heterorhabditis bacteriophora</name>
    <name type="common">Entomopathogenic nematode worm</name>
    <dbReference type="NCBI Taxonomy" id="37862"/>
    <lineage>
        <taxon>Eukaryota</taxon>
        <taxon>Metazoa</taxon>
        <taxon>Ecdysozoa</taxon>
        <taxon>Nematoda</taxon>
        <taxon>Chromadorea</taxon>
        <taxon>Rhabditida</taxon>
        <taxon>Rhabditina</taxon>
        <taxon>Rhabditomorpha</taxon>
        <taxon>Strongyloidea</taxon>
        <taxon>Heterorhabditidae</taxon>
        <taxon>Heterorhabditis</taxon>
    </lineage>
</organism>
<evidence type="ECO:0000256" key="1">
    <source>
        <dbReference type="ARBA" id="ARBA00001917"/>
    </source>
</evidence>
<dbReference type="InterPro" id="IPR037396">
    <property type="entry name" value="FMN_HAD"/>
</dbReference>
<accession>A0A1I7XM38</accession>
<dbReference type="InterPro" id="IPR013785">
    <property type="entry name" value="Aldolase_TIM"/>
</dbReference>
<evidence type="ECO:0000256" key="6">
    <source>
        <dbReference type="ARBA" id="ARBA00029325"/>
    </source>
</evidence>
<comment type="catalytic activity">
    <reaction evidence="6">
        <text>a (2S)-2-hydroxycarboxylate + O2 = a 2-oxocarboxylate + H2O2</text>
        <dbReference type="Rhea" id="RHEA:16789"/>
        <dbReference type="ChEBI" id="CHEBI:15379"/>
        <dbReference type="ChEBI" id="CHEBI:16240"/>
        <dbReference type="ChEBI" id="CHEBI:35179"/>
        <dbReference type="ChEBI" id="CHEBI:58123"/>
        <dbReference type="EC" id="1.1.3.15"/>
    </reaction>
    <physiologicalReaction direction="left-to-right" evidence="6">
        <dbReference type="Rhea" id="RHEA:16790"/>
    </physiologicalReaction>
</comment>
<protein>
    <submittedName>
        <fullName evidence="12">FMN hydroxy acid dehydrogenase domain-containing protein</fullName>
    </submittedName>
</protein>
<dbReference type="PROSITE" id="PS00557">
    <property type="entry name" value="FMN_HYDROXY_ACID_DH_1"/>
    <property type="match status" value="1"/>
</dbReference>
<feature type="binding site" evidence="9">
    <location>
        <position position="136"/>
    </location>
    <ligand>
        <name>glyoxylate</name>
        <dbReference type="ChEBI" id="CHEBI:36655"/>
    </ligand>
</feature>
<feature type="binding site" evidence="9">
    <location>
        <begin position="295"/>
        <end position="299"/>
    </location>
    <ligand>
        <name>FMN</name>
        <dbReference type="ChEBI" id="CHEBI:58210"/>
    </ligand>
</feature>
<evidence type="ECO:0000256" key="8">
    <source>
        <dbReference type="PIRSR" id="PIRSR000138-1"/>
    </source>
</evidence>
<keyword evidence="3 9" id="KW-0288">FMN</keyword>
<dbReference type="InterPro" id="IPR000262">
    <property type="entry name" value="FMN-dep_DH"/>
</dbReference>
<dbReference type="GO" id="GO:0010181">
    <property type="term" value="F:FMN binding"/>
    <property type="evidence" value="ECO:0007669"/>
    <property type="project" value="InterPro"/>
</dbReference>
<feature type="binding site" evidence="9">
    <location>
        <position position="110"/>
    </location>
    <ligand>
        <name>FMN</name>
        <dbReference type="ChEBI" id="CHEBI:58210"/>
    </ligand>
</feature>
<feature type="active site" description="Proton acceptor" evidence="8">
    <location>
        <position position="264"/>
    </location>
</feature>
<dbReference type="PROSITE" id="PS51349">
    <property type="entry name" value="FMN_HYDROXY_ACID_DH_2"/>
    <property type="match status" value="1"/>
</dbReference>
<evidence type="ECO:0000313" key="12">
    <source>
        <dbReference type="WBParaSite" id="Hba_18377"/>
    </source>
</evidence>